<dbReference type="SUPFAM" id="SSF56784">
    <property type="entry name" value="HAD-like"/>
    <property type="match status" value="1"/>
</dbReference>
<dbReference type="Pfam" id="PF13419">
    <property type="entry name" value="HAD_2"/>
    <property type="match status" value="1"/>
</dbReference>
<comment type="caution">
    <text evidence="5">The sequence shown here is derived from an EMBL/GenBank/DDBJ whole genome shotgun (WGS) entry which is preliminary data.</text>
</comment>
<evidence type="ECO:0000256" key="1">
    <source>
        <dbReference type="ARBA" id="ARBA00000830"/>
    </source>
</evidence>
<dbReference type="InterPro" id="IPR036412">
    <property type="entry name" value="HAD-like_sf"/>
</dbReference>
<reference evidence="5 6" key="1">
    <citation type="submission" date="2018-03" db="EMBL/GenBank/DDBJ databases">
        <title>Adhaeribacter sp. HMF7605 Genome sequencing and assembly.</title>
        <authorList>
            <person name="Kang H."/>
            <person name="Kang J."/>
            <person name="Cha I."/>
            <person name="Kim H."/>
            <person name="Joh K."/>
        </authorList>
    </citation>
    <scope>NUCLEOTIDE SEQUENCE [LARGE SCALE GENOMIC DNA]</scope>
    <source>
        <strain evidence="5 6">HMF7605</strain>
    </source>
</reference>
<dbReference type="EC" id="3.1.3.18" evidence="4"/>
<organism evidence="5 6">
    <name type="scientific">Adhaeribacter arboris</name>
    <dbReference type="NCBI Taxonomy" id="2072846"/>
    <lineage>
        <taxon>Bacteria</taxon>
        <taxon>Pseudomonadati</taxon>
        <taxon>Bacteroidota</taxon>
        <taxon>Cytophagia</taxon>
        <taxon>Cytophagales</taxon>
        <taxon>Hymenobacteraceae</taxon>
        <taxon>Adhaeribacter</taxon>
    </lineage>
</organism>
<dbReference type="OrthoDB" id="9807630at2"/>
<evidence type="ECO:0000313" key="6">
    <source>
        <dbReference type="Proteomes" id="UP000240357"/>
    </source>
</evidence>
<comment type="pathway">
    <text evidence="2">Organic acid metabolism; glycolate biosynthesis; glycolate from 2-phosphoglycolate: step 1/1.</text>
</comment>
<dbReference type="Gene3D" id="3.40.50.1000">
    <property type="entry name" value="HAD superfamily/HAD-like"/>
    <property type="match status" value="1"/>
</dbReference>
<name>A0A2T2YAE8_9BACT</name>
<dbReference type="GO" id="GO:0008967">
    <property type="term" value="F:phosphoglycolate phosphatase activity"/>
    <property type="evidence" value="ECO:0007669"/>
    <property type="project" value="UniProtKB-EC"/>
</dbReference>
<comment type="catalytic activity">
    <reaction evidence="1">
        <text>2-phosphoglycolate + H2O = glycolate + phosphate</text>
        <dbReference type="Rhea" id="RHEA:14369"/>
        <dbReference type="ChEBI" id="CHEBI:15377"/>
        <dbReference type="ChEBI" id="CHEBI:29805"/>
        <dbReference type="ChEBI" id="CHEBI:43474"/>
        <dbReference type="ChEBI" id="CHEBI:58033"/>
        <dbReference type="EC" id="3.1.3.18"/>
    </reaction>
</comment>
<dbReference type="InterPro" id="IPR050155">
    <property type="entry name" value="HAD-like_hydrolase_sf"/>
</dbReference>
<sequence>MIFQNIIFDLDGTIIDSFPGIEQAYQQALLHVLPDRIVPDIKNLIGPPIHKIFALSLQLDDEVILAELVREFKIAYDTICWKNTLVYEGVINTLEQLKKRNIIYLL</sequence>
<evidence type="ECO:0000256" key="3">
    <source>
        <dbReference type="ARBA" id="ARBA00006171"/>
    </source>
</evidence>
<dbReference type="AlphaFoldDB" id="A0A2T2YAE8"/>
<evidence type="ECO:0000256" key="2">
    <source>
        <dbReference type="ARBA" id="ARBA00004818"/>
    </source>
</evidence>
<dbReference type="Proteomes" id="UP000240357">
    <property type="component" value="Unassembled WGS sequence"/>
</dbReference>
<protein>
    <recommendedName>
        <fullName evidence="4">phosphoglycolate phosphatase</fullName>
        <ecNumber evidence="4">3.1.3.18</ecNumber>
    </recommendedName>
</protein>
<dbReference type="InterPro" id="IPR023198">
    <property type="entry name" value="PGP-like_dom2"/>
</dbReference>
<accession>A0A2T2YAE8</accession>
<dbReference type="PANTHER" id="PTHR43434:SF1">
    <property type="entry name" value="PHOSPHOGLYCOLATE PHOSPHATASE"/>
    <property type="match status" value="1"/>
</dbReference>
<comment type="similarity">
    <text evidence="3">Belongs to the HAD-like hydrolase superfamily. CbbY/CbbZ/Gph/YieH family.</text>
</comment>
<dbReference type="GO" id="GO:0006281">
    <property type="term" value="P:DNA repair"/>
    <property type="evidence" value="ECO:0007669"/>
    <property type="project" value="TreeGrafter"/>
</dbReference>
<dbReference type="PANTHER" id="PTHR43434">
    <property type="entry name" value="PHOSPHOGLYCOLATE PHOSPHATASE"/>
    <property type="match status" value="1"/>
</dbReference>
<keyword evidence="6" id="KW-1185">Reference proteome</keyword>
<evidence type="ECO:0000313" key="5">
    <source>
        <dbReference type="EMBL" id="PSR52473.1"/>
    </source>
</evidence>
<evidence type="ECO:0000256" key="4">
    <source>
        <dbReference type="ARBA" id="ARBA00013078"/>
    </source>
</evidence>
<dbReference type="InterPro" id="IPR041492">
    <property type="entry name" value="HAD_2"/>
</dbReference>
<dbReference type="Gene3D" id="1.10.150.240">
    <property type="entry name" value="Putative phosphatase, domain 2"/>
    <property type="match status" value="1"/>
</dbReference>
<dbReference type="InterPro" id="IPR023214">
    <property type="entry name" value="HAD_sf"/>
</dbReference>
<proteinExistence type="inferred from homology"/>
<dbReference type="EMBL" id="PYFT01000001">
    <property type="protein sequence ID" value="PSR52473.1"/>
    <property type="molecule type" value="Genomic_DNA"/>
</dbReference>
<gene>
    <name evidence="5" type="ORF">AHMF7605_02505</name>
</gene>